<dbReference type="EMBL" id="BGPR01253776">
    <property type="protein sequence ID" value="GBM50380.1"/>
    <property type="molecule type" value="Genomic_DNA"/>
</dbReference>
<feature type="non-terminal residue" evidence="1">
    <location>
        <position position="1"/>
    </location>
</feature>
<dbReference type="AlphaFoldDB" id="A0A4Y2G9M2"/>
<evidence type="ECO:0000313" key="2">
    <source>
        <dbReference type="Proteomes" id="UP000499080"/>
    </source>
</evidence>
<proteinExistence type="predicted"/>
<organism evidence="1 2">
    <name type="scientific">Araneus ventricosus</name>
    <name type="common">Orbweaver spider</name>
    <name type="synonym">Epeira ventricosa</name>
    <dbReference type="NCBI Taxonomy" id="182803"/>
    <lineage>
        <taxon>Eukaryota</taxon>
        <taxon>Metazoa</taxon>
        <taxon>Ecdysozoa</taxon>
        <taxon>Arthropoda</taxon>
        <taxon>Chelicerata</taxon>
        <taxon>Arachnida</taxon>
        <taxon>Araneae</taxon>
        <taxon>Araneomorphae</taxon>
        <taxon>Entelegynae</taxon>
        <taxon>Araneoidea</taxon>
        <taxon>Araneidae</taxon>
        <taxon>Araneus</taxon>
    </lineage>
</organism>
<keyword evidence="2" id="KW-1185">Reference proteome</keyword>
<comment type="caution">
    <text evidence="1">The sequence shown here is derived from an EMBL/GenBank/DDBJ whole genome shotgun (WGS) entry which is preliminary data.</text>
</comment>
<reference evidence="1 2" key="1">
    <citation type="journal article" date="2019" name="Sci. Rep.">
        <title>Orb-weaving spider Araneus ventricosus genome elucidates the spidroin gene catalogue.</title>
        <authorList>
            <person name="Kono N."/>
            <person name="Nakamura H."/>
            <person name="Ohtoshi R."/>
            <person name="Moran D.A.P."/>
            <person name="Shinohara A."/>
            <person name="Yoshida Y."/>
            <person name="Fujiwara M."/>
            <person name="Mori M."/>
            <person name="Tomita M."/>
            <person name="Arakawa K."/>
        </authorList>
    </citation>
    <scope>NUCLEOTIDE SEQUENCE [LARGE SCALE GENOMIC DNA]</scope>
</reference>
<name>A0A4Y2G9M2_ARAVE</name>
<sequence length="53" mass="6089">ADHLTPQSYNKGNWICHSRVALEFARWRRRGIPSRGGKISPTRGHDLLYRGEA</sequence>
<protein>
    <submittedName>
        <fullName evidence="1">Uncharacterized protein</fullName>
    </submittedName>
</protein>
<evidence type="ECO:0000313" key="1">
    <source>
        <dbReference type="EMBL" id="GBM50380.1"/>
    </source>
</evidence>
<dbReference type="Proteomes" id="UP000499080">
    <property type="component" value="Unassembled WGS sequence"/>
</dbReference>
<gene>
    <name evidence="1" type="ORF">AVEN_126339_1</name>
</gene>
<accession>A0A4Y2G9M2</accession>